<reference evidence="2" key="1">
    <citation type="submission" date="2019-03" db="EMBL/GenBank/DDBJ databases">
        <authorList>
            <person name="Mank J."/>
            <person name="Almeida P."/>
        </authorList>
    </citation>
    <scope>NUCLEOTIDE SEQUENCE</scope>
    <source>
        <strain evidence="2">78183</strain>
    </source>
</reference>
<sequence>MRFADKACIVLTLGAAAFGLKDHMMIIPRSPAVLEKWSSAVGSSALQVKPVSISFDHPKGSWQNIQREVSGSREIDEDGKPQIELQSY</sequence>
<feature type="compositionally biased region" description="Basic and acidic residues" evidence="1">
    <location>
        <begin position="70"/>
        <end position="81"/>
    </location>
</feature>
<feature type="region of interest" description="Disordered" evidence="1">
    <location>
        <begin position="66"/>
        <end position="88"/>
    </location>
</feature>
<evidence type="ECO:0000256" key="1">
    <source>
        <dbReference type="SAM" id="MobiDB-lite"/>
    </source>
</evidence>
<proteinExistence type="predicted"/>
<organism evidence="2">
    <name type="scientific">Salix viminalis</name>
    <name type="common">Common osier</name>
    <name type="synonym">Basket willow</name>
    <dbReference type="NCBI Taxonomy" id="40686"/>
    <lineage>
        <taxon>Eukaryota</taxon>
        <taxon>Viridiplantae</taxon>
        <taxon>Streptophyta</taxon>
        <taxon>Embryophyta</taxon>
        <taxon>Tracheophyta</taxon>
        <taxon>Spermatophyta</taxon>
        <taxon>Magnoliopsida</taxon>
        <taxon>eudicotyledons</taxon>
        <taxon>Gunneridae</taxon>
        <taxon>Pentapetalae</taxon>
        <taxon>rosids</taxon>
        <taxon>fabids</taxon>
        <taxon>Malpighiales</taxon>
        <taxon>Salicaceae</taxon>
        <taxon>Saliceae</taxon>
        <taxon>Salix</taxon>
    </lineage>
</organism>
<dbReference type="AlphaFoldDB" id="A0A6N2MIX6"/>
<accession>A0A6N2MIX6</accession>
<name>A0A6N2MIX6_SALVM</name>
<protein>
    <submittedName>
        <fullName evidence="2">Uncharacterized protein</fullName>
    </submittedName>
</protein>
<dbReference type="EMBL" id="CAADRP010001796">
    <property type="protein sequence ID" value="VFU52461.1"/>
    <property type="molecule type" value="Genomic_DNA"/>
</dbReference>
<gene>
    <name evidence="2" type="ORF">SVIM_LOCUS359821</name>
</gene>
<evidence type="ECO:0000313" key="2">
    <source>
        <dbReference type="EMBL" id="VFU52461.1"/>
    </source>
</evidence>